<evidence type="ECO:0000256" key="7">
    <source>
        <dbReference type="ARBA" id="ARBA00022970"/>
    </source>
</evidence>
<dbReference type="FunFam" id="3.40.50.300:FF:000056">
    <property type="entry name" value="Cell division ATP-binding protein FtsE"/>
    <property type="match status" value="1"/>
</dbReference>
<dbReference type="GO" id="GO:0005524">
    <property type="term" value="F:ATP binding"/>
    <property type="evidence" value="ECO:0007669"/>
    <property type="project" value="UniProtKB-KW"/>
</dbReference>
<gene>
    <name evidence="10" type="ORF">U472_03825</name>
</gene>
<dbReference type="PROSITE" id="PS00211">
    <property type="entry name" value="ABC_TRANSPORTER_1"/>
    <property type="match status" value="1"/>
</dbReference>
<reference evidence="11" key="1">
    <citation type="submission" date="2016-07" db="EMBL/GenBank/DDBJ databases">
        <authorList>
            <person name="Florea S."/>
            <person name="Webb J.S."/>
            <person name="Jaromczyk J."/>
            <person name="Schardl C.L."/>
        </authorList>
    </citation>
    <scope>NUCLEOTIDE SEQUENCE [LARGE SCALE GENOMIC DNA]</scope>
    <source>
        <strain evidence="11">Z6</strain>
    </source>
</reference>
<reference evidence="10 11" key="2">
    <citation type="submission" date="2016-08" db="EMBL/GenBank/DDBJ databases">
        <title>Orenia metallireducens sp. nov. strain Z6, a Novel Metal-reducing Firmicute from the Deep Subsurface.</title>
        <authorList>
            <person name="Maxim B.I."/>
            <person name="Kenneth K."/>
            <person name="Flynn T.M."/>
            <person name="Oloughlin E.J."/>
            <person name="Locke R.A."/>
            <person name="Weber J.R."/>
            <person name="Egan S.M."/>
            <person name="Mackie R.I."/>
            <person name="Cann I.K."/>
        </authorList>
    </citation>
    <scope>NUCLEOTIDE SEQUENCE [LARGE SCALE GENOMIC DNA]</scope>
    <source>
        <strain evidence="10 11">Z6</strain>
    </source>
</reference>
<feature type="domain" description="ABC transporter" evidence="9">
    <location>
        <begin position="2"/>
        <end position="241"/>
    </location>
</feature>
<dbReference type="InterPro" id="IPR041701">
    <property type="entry name" value="MetN_ABC"/>
</dbReference>
<dbReference type="GO" id="GO:0006865">
    <property type="term" value="P:amino acid transport"/>
    <property type="evidence" value="ECO:0007669"/>
    <property type="project" value="UniProtKB-KW"/>
</dbReference>
<dbReference type="InterPro" id="IPR027417">
    <property type="entry name" value="P-loop_NTPase"/>
</dbReference>
<evidence type="ECO:0000256" key="3">
    <source>
        <dbReference type="ARBA" id="ARBA00022475"/>
    </source>
</evidence>
<dbReference type="SMART" id="SM00930">
    <property type="entry name" value="NIL"/>
    <property type="match status" value="1"/>
</dbReference>
<evidence type="ECO:0000256" key="1">
    <source>
        <dbReference type="ARBA" id="ARBA00005417"/>
    </source>
</evidence>
<dbReference type="InterPro" id="IPR003593">
    <property type="entry name" value="AAA+_ATPase"/>
</dbReference>
<evidence type="ECO:0000256" key="5">
    <source>
        <dbReference type="ARBA" id="ARBA00022840"/>
    </source>
</evidence>
<dbReference type="SUPFAM" id="SSF52540">
    <property type="entry name" value="P-loop containing nucleoside triphosphate hydrolases"/>
    <property type="match status" value="1"/>
</dbReference>
<keyword evidence="4" id="KW-0547">Nucleotide-binding</keyword>
<dbReference type="Proteomes" id="UP000093514">
    <property type="component" value="Unassembled WGS sequence"/>
</dbReference>
<dbReference type="RefSeq" id="WP_068715688.1">
    <property type="nucleotide sequence ID" value="NZ_LWDV01000007.1"/>
</dbReference>
<evidence type="ECO:0000259" key="9">
    <source>
        <dbReference type="PROSITE" id="PS50893"/>
    </source>
</evidence>
<dbReference type="SMART" id="SM00382">
    <property type="entry name" value="AAA"/>
    <property type="match status" value="1"/>
</dbReference>
<dbReference type="InterPro" id="IPR018449">
    <property type="entry name" value="NIL_domain"/>
</dbReference>
<name>A0A1C0ABF3_9FIRM</name>
<comment type="similarity">
    <text evidence="1">Belongs to the ABC transporter superfamily.</text>
</comment>
<comment type="caution">
    <text evidence="10">The sequence shown here is derived from an EMBL/GenBank/DDBJ whole genome shotgun (WGS) entry which is preliminary data.</text>
</comment>
<dbReference type="CDD" id="cd03258">
    <property type="entry name" value="ABC_MetN_methionine_transporter"/>
    <property type="match status" value="1"/>
</dbReference>
<proteinExistence type="inferred from homology"/>
<dbReference type="Pfam" id="PF09383">
    <property type="entry name" value="NIL"/>
    <property type="match status" value="1"/>
</dbReference>
<dbReference type="SUPFAM" id="SSF55021">
    <property type="entry name" value="ACT-like"/>
    <property type="match status" value="1"/>
</dbReference>
<evidence type="ECO:0000256" key="6">
    <source>
        <dbReference type="ARBA" id="ARBA00022967"/>
    </source>
</evidence>
<evidence type="ECO:0000256" key="4">
    <source>
        <dbReference type="ARBA" id="ARBA00022741"/>
    </source>
</evidence>
<dbReference type="InterPro" id="IPR045865">
    <property type="entry name" value="ACT-like_dom_sf"/>
</dbReference>
<evidence type="ECO:0000313" key="11">
    <source>
        <dbReference type="Proteomes" id="UP000093514"/>
    </source>
</evidence>
<dbReference type="Pfam" id="PF00005">
    <property type="entry name" value="ABC_tran"/>
    <property type="match status" value="1"/>
</dbReference>
<evidence type="ECO:0000256" key="2">
    <source>
        <dbReference type="ARBA" id="ARBA00022448"/>
    </source>
</evidence>
<keyword evidence="3" id="KW-1003">Cell membrane</keyword>
<dbReference type="InterPro" id="IPR017871">
    <property type="entry name" value="ABC_transporter-like_CS"/>
</dbReference>
<dbReference type="GO" id="GO:0016887">
    <property type="term" value="F:ATP hydrolysis activity"/>
    <property type="evidence" value="ECO:0007669"/>
    <property type="project" value="InterPro"/>
</dbReference>
<dbReference type="PANTHER" id="PTHR43166:SF30">
    <property type="entry name" value="METHIONINE IMPORT ATP-BINDING PROTEIN METN"/>
    <property type="match status" value="1"/>
</dbReference>
<keyword evidence="11" id="KW-1185">Reference proteome</keyword>
<evidence type="ECO:0000256" key="8">
    <source>
        <dbReference type="ARBA" id="ARBA00023136"/>
    </source>
</evidence>
<protein>
    <submittedName>
        <fullName evidence="10">Methionine ABC transporter ATP-binding protein</fullName>
    </submittedName>
</protein>
<dbReference type="PROSITE" id="PS50893">
    <property type="entry name" value="ABC_TRANSPORTER_2"/>
    <property type="match status" value="1"/>
</dbReference>
<dbReference type="AlphaFoldDB" id="A0A1C0ABF3"/>
<keyword evidence="7" id="KW-0029">Amino-acid transport</keyword>
<keyword evidence="5 10" id="KW-0067">ATP-binding</keyword>
<dbReference type="EMBL" id="LWDV01000007">
    <property type="protein sequence ID" value="OCL27691.1"/>
    <property type="molecule type" value="Genomic_DNA"/>
</dbReference>
<evidence type="ECO:0000313" key="10">
    <source>
        <dbReference type="EMBL" id="OCL27691.1"/>
    </source>
</evidence>
<sequence length="351" mass="38560">MIKINNLTKVYHSKDKQVVAFDNINLEIDEGEIFGVIGPSGAGKSTLIRCLNLLEMPTSGEVIIDGQDITKLSTHKLREARKEMGMIFQRFNLLKSRTVADNVAFPLEIAGRSKKEIALKVAELLELVGLADKANNYPSQLSGGQQQRVGIARALANNPKVLLCDEATSALDPETTHSILELLKEINDKLGITIVIITHEMEVIKEICTKVAVLDKGTIAEHGDVIDIFTNPQAAVTKKFIERVINANVPEELLSRVTVVNPDKGRLVKVSFIGESAGKPMISELVHNFAIDANILYGNIDKIQGTPFGTLIIELTCENPALIEDGINYLVKELEVKVEVIEDERSVLSFN</sequence>
<dbReference type="OrthoDB" id="9804199at2"/>
<accession>A0A1C0ABF3</accession>
<dbReference type="GO" id="GO:0005886">
    <property type="term" value="C:plasma membrane"/>
    <property type="evidence" value="ECO:0007669"/>
    <property type="project" value="UniProtKB-ARBA"/>
</dbReference>
<keyword evidence="8" id="KW-0472">Membrane</keyword>
<keyword evidence="2" id="KW-0813">Transport</keyword>
<keyword evidence="6" id="KW-1278">Translocase</keyword>
<dbReference type="Gene3D" id="3.30.70.260">
    <property type="match status" value="1"/>
</dbReference>
<dbReference type="InterPro" id="IPR003439">
    <property type="entry name" value="ABC_transporter-like_ATP-bd"/>
</dbReference>
<dbReference type="InterPro" id="IPR050086">
    <property type="entry name" value="MetN_ABC_transporter-like"/>
</dbReference>
<dbReference type="PANTHER" id="PTHR43166">
    <property type="entry name" value="AMINO ACID IMPORT ATP-BINDING PROTEIN"/>
    <property type="match status" value="1"/>
</dbReference>
<dbReference type="Gene3D" id="3.40.50.300">
    <property type="entry name" value="P-loop containing nucleotide triphosphate hydrolases"/>
    <property type="match status" value="1"/>
</dbReference>
<organism evidence="10 11">
    <name type="scientific">Orenia metallireducens</name>
    <dbReference type="NCBI Taxonomy" id="1413210"/>
    <lineage>
        <taxon>Bacteria</taxon>
        <taxon>Bacillati</taxon>
        <taxon>Bacillota</taxon>
        <taxon>Clostridia</taxon>
        <taxon>Halanaerobiales</taxon>
        <taxon>Halobacteroidaceae</taxon>
        <taxon>Orenia</taxon>
    </lineage>
</organism>